<dbReference type="AlphaFoldDB" id="A0A518HBR5"/>
<name>A0A518HBR5_9BACT</name>
<dbReference type="GO" id="GO:0030246">
    <property type="term" value="F:carbohydrate binding"/>
    <property type="evidence" value="ECO:0007669"/>
    <property type="project" value="InterPro"/>
</dbReference>
<evidence type="ECO:0008006" key="3">
    <source>
        <dbReference type="Google" id="ProtNLM"/>
    </source>
</evidence>
<evidence type="ECO:0000313" key="2">
    <source>
        <dbReference type="Proteomes" id="UP000317835"/>
    </source>
</evidence>
<dbReference type="RefSeq" id="WP_145276659.1">
    <property type="nucleotide sequence ID" value="NZ_CP036426.1"/>
</dbReference>
<proteinExistence type="predicted"/>
<dbReference type="Proteomes" id="UP000317835">
    <property type="component" value="Chromosome"/>
</dbReference>
<dbReference type="EMBL" id="CP036426">
    <property type="protein sequence ID" value="QDV38285.1"/>
    <property type="molecule type" value="Genomic_DNA"/>
</dbReference>
<keyword evidence="2" id="KW-1185">Reference proteome</keyword>
<protein>
    <recommendedName>
        <fullName evidence="3">Carboxypeptidase regulatory-like domain-containing protein</fullName>
    </recommendedName>
</protein>
<dbReference type="KEGG" id="tpla:ElP_62360"/>
<dbReference type="SUPFAM" id="SSF49452">
    <property type="entry name" value="Starch-binding domain-like"/>
    <property type="match status" value="1"/>
</dbReference>
<dbReference type="InterPro" id="IPR013784">
    <property type="entry name" value="Carb-bd-like_fold"/>
</dbReference>
<sequence length="138" mass="15174">MKGQNSQELIVPDEEEPGPVRLEVGEFPWAGQKPVEIAQYRYEADLDAPPPGEERSLTGRAVDEDDRPCVGFRVYYDEPDLLVETTTDRQGISILGGLPPGLLRITIARNGTSDSVVEAEVGPGRDDILVRVRGESRD</sequence>
<organism evidence="1 2">
    <name type="scientific">Tautonia plasticadhaerens</name>
    <dbReference type="NCBI Taxonomy" id="2527974"/>
    <lineage>
        <taxon>Bacteria</taxon>
        <taxon>Pseudomonadati</taxon>
        <taxon>Planctomycetota</taxon>
        <taxon>Planctomycetia</taxon>
        <taxon>Isosphaerales</taxon>
        <taxon>Isosphaeraceae</taxon>
        <taxon>Tautonia</taxon>
    </lineage>
</organism>
<gene>
    <name evidence="1" type="ORF">ElP_62360</name>
</gene>
<reference evidence="1 2" key="1">
    <citation type="submission" date="2019-02" db="EMBL/GenBank/DDBJ databases">
        <title>Deep-cultivation of Planctomycetes and their phenomic and genomic characterization uncovers novel biology.</title>
        <authorList>
            <person name="Wiegand S."/>
            <person name="Jogler M."/>
            <person name="Boedeker C."/>
            <person name="Pinto D."/>
            <person name="Vollmers J."/>
            <person name="Rivas-Marin E."/>
            <person name="Kohn T."/>
            <person name="Peeters S.H."/>
            <person name="Heuer A."/>
            <person name="Rast P."/>
            <person name="Oberbeckmann S."/>
            <person name="Bunk B."/>
            <person name="Jeske O."/>
            <person name="Meyerdierks A."/>
            <person name="Storesund J.E."/>
            <person name="Kallscheuer N."/>
            <person name="Luecker S."/>
            <person name="Lage O.M."/>
            <person name="Pohl T."/>
            <person name="Merkel B.J."/>
            <person name="Hornburger P."/>
            <person name="Mueller R.-W."/>
            <person name="Bruemmer F."/>
            <person name="Labrenz M."/>
            <person name="Spormann A.M."/>
            <person name="Op den Camp H."/>
            <person name="Overmann J."/>
            <person name="Amann R."/>
            <person name="Jetten M.S.M."/>
            <person name="Mascher T."/>
            <person name="Medema M.H."/>
            <person name="Devos D.P."/>
            <person name="Kaster A.-K."/>
            <person name="Ovreas L."/>
            <person name="Rohde M."/>
            <person name="Galperin M.Y."/>
            <person name="Jogler C."/>
        </authorList>
    </citation>
    <scope>NUCLEOTIDE SEQUENCE [LARGE SCALE GENOMIC DNA]</scope>
    <source>
        <strain evidence="1 2">ElP</strain>
    </source>
</reference>
<evidence type="ECO:0000313" key="1">
    <source>
        <dbReference type="EMBL" id="QDV38285.1"/>
    </source>
</evidence>
<accession>A0A518HBR5</accession>